<dbReference type="EMBL" id="AP022595">
    <property type="protein sequence ID" value="BBY59477.1"/>
    <property type="molecule type" value="Genomic_DNA"/>
</dbReference>
<evidence type="ECO:0000313" key="3">
    <source>
        <dbReference type="EMBL" id="BBY59477.1"/>
    </source>
</evidence>
<evidence type="ECO:0000313" key="4">
    <source>
        <dbReference type="Proteomes" id="UP000466445"/>
    </source>
</evidence>
<feature type="domain" description="Integrase catalytic" evidence="2">
    <location>
        <begin position="154"/>
        <end position="328"/>
    </location>
</feature>
<dbReference type="SUPFAM" id="SSF53098">
    <property type="entry name" value="Ribonuclease H-like"/>
    <property type="match status" value="1"/>
</dbReference>
<dbReference type="InterPro" id="IPR036397">
    <property type="entry name" value="RNaseH_sf"/>
</dbReference>
<evidence type="ECO:0000256" key="1">
    <source>
        <dbReference type="SAM" id="MobiDB-lite"/>
    </source>
</evidence>
<evidence type="ECO:0000259" key="2">
    <source>
        <dbReference type="PROSITE" id="PS50994"/>
    </source>
</evidence>
<dbReference type="Pfam" id="PF00665">
    <property type="entry name" value="rve"/>
    <property type="match status" value="1"/>
</dbReference>
<proteinExistence type="predicted"/>
<dbReference type="Proteomes" id="UP000466445">
    <property type="component" value="Chromosome"/>
</dbReference>
<name>A0A7I7SR46_9MYCO</name>
<dbReference type="AlphaFoldDB" id="A0A7I7SR46"/>
<dbReference type="Gene3D" id="3.30.420.10">
    <property type="entry name" value="Ribonuclease H-like superfamily/Ribonuclease H"/>
    <property type="match status" value="1"/>
</dbReference>
<accession>A0A7I7SR46</accession>
<protein>
    <submittedName>
        <fullName evidence="3">Transposase</fullName>
    </submittedName>
</protein>
<dbReference type="GO" id="GO:0003676">
    <property type="term" value="F:nucleic acid binding"/>
    <property type="evidence" value="ECO:0007669"/>
    <property type="project" value="InterPro"/>
</dbReference>
<organism evidence="3 4">
    <name type="scientific">Mycolicibacterium sarraceniae</name>
    <dbReference type="NCBI Taxonomy" id="1534348"/>
    <lineage>
        <taxon>Bacteria</taxon>
        <taxon>Bacillati</taxon>
        <taxon>Actinomycetota</taxon>
        <taxon>Actinomycetes</taxon>
        <taxon>Mycobacteriales</taxon>
        <taxon>Mycobacteriaceae</taxon>
        <taxon>Mycolicibacterium</taxon>
    </lineage>
</organism>
<dbReference type="PROSITE" id="PS50994">
    <property type="entry name" value="INTEGRASE"/>
    <property type="match status" value="1"/>
</dbReference>
<feature type="region of interest" description="Disordered" evidence="1">
    <location>
        <begin position="499"/>
        <end position="527"/>
    </location>
</feature>
<dbReference type="InterPro" id="IPR012337">
    <property type="entry name" value="RNaseH-like_sf"/>
</dbReference>
<feature type="region of interest" description="Disordered" evidence="1">
    <location>
        <begin position="460"/>
        <end position="481"/>
    </location>
</feature>
<dbReference type="GO" id="GO:0015074">
    <property type="term" value="P:DNA integration"/>
    <property type="evidence" value="ECO:0007669"/>
    <property type="project" value="InterPro"/>
</dbReference>
<dbReference type="KEGG" id="msar:MSAR_26130"/>
<dbReference type="InterPro" id="IPR055247">
    <property type="entry name" value="InsJ-like_HTH"/>
</dbReference>
<dbReference type="PANTHER" id="PTHR35004">
    <property type="entry name" value="TRANSPOSASE RV3428C-RELATED"/>
    <property type="match status" value="1"/>
</dbReference>
<sequence>MLGEDEKRRARAQAVGLFRYQLICPALDQGLSTKARGRLVRQIASGEHTDPFGTPVRYSRDTLDRWIRRYRAGGFVELVPSPRTCVPRTDTAVLEMAAALKRENPARTAAQVGRILRTATGWAPSESTLLRLFHRLELIGPAAGDAPVVFGRFEAANPNDRWTGDALHGPRIGGRKTYLFAFLDDHSRLVCGYRFGFAEDAVRLGAALQPALAARGVPASVYVDNGSAFVDAWLLRACAKLGVRLVHSTPHRPQGRGKIERFFRTVREQFLVEIVDTTAEQLAATGVDHRTALLELNRLFTAWVETEYHRRTHTETGHAPLDRWEQGWTRLGRGPAVPTSADLTEAFLWSEHRTVTKTATVSLHGNTFQVDTALIGRRVELVFSPFDLETIEVRYREVRYGRAVPHIITRHTHPKARPETPEPAPAATGIDYLALTAQTHHEQIRADHRIGYNALFATPPPRVPTARSPDNSASTTSPALTTRMGCRREYRTAATVLRLHPDALRPRSGPRDAAPPPRPQRSRRPDLLVCGPACDRGHHREVGAGKTVAIRAATAALDPARHVIIYLPNPSVGVRGMLHHIVTALGRVPSFYTATLAPGRRGPGR</sequence>
<dbReference type="SUPFAM" id="SSF46689">
    <property type="entry name" value="Homeodomain-like"/>
    <property type="match status" value="1"/>
</dbReference>
<dbReference type="InterPro" id="IPR001584">
    <property type="entry name" value="Integrase_cat-core"/>
</dbReference>
<dbReference type="InterPro" id="IPR009057">
    <property type="entry name" value="Homeodomain-like_sf"/>
</dbReference>
<feature type="compositionally biased region" description="Polar residues" evidence="1">
    <location>
        <begin position="468"/>
        <end position="480"/>
    </location>
</feature>
<dbReference type="PANTHER" id="PTHR35004:SF6">
    <property type="entry name" value="TRANSPOSASE"/>
    <property type="match status" value="1"/>
</dbReference>
<gene>
    <name evidence="3" type="ORF">MSAR_26130</name>
</gene>
<dbReference type="Pfam" id="PF09299">
    <property type="entry name" value="Mu-transpos_C"/>
    <property type="match status" value="1"/>
</dbReference>
<reference evidence="3 4" key="1">
    <citation type="journal article" date="2019" name="Emerg. Microbes Infect.">
        <title>Comprehensive subspecies identification of 175 nontuberculous mycobacteria species based on 7547 genomic profiles.</title>
        <authorList>
            <person name="Matsumoto Y."/>
            <person name="Kinjo T."/>
            <person name="Motooka D."/>
            <person name="Nabeya D."/>
            <person name="Jung N."/>
            <person name="Uechi K."/>
            <person name="Horii T."/>
            <person name="Iida T."/>
            <person name="Fujita J."/>
            <person name="Nakamura S."/>
        </authorList>
    </citation>
    <scope>NUCLEOTIDE SEQUENCE [LARGE SCALE GENOMIC DNA]</scope>
    <source>
        <strain evidence="3 4">JCM 30395</strain>
    </source>
</reference>
<dbReference type="InterPro" id="IPR015378">
    <property type="entry name" value="Transposase-like_Mu_C"/>
</dbReference>
<dbReference type="Pfam" id="PF13518">
    <property type="entry name" value="HTH_28"/>
    <property type="match status" value="1"/>
</dbReference>
<keyword evidence="4" id="KW-1185">Reference proteome</keyword>